<evidence type="ECO:0000313" key="3">
    <source>
        <dbReference type="EMBL" id="SNU87180.1"/>
    </source>
</evidence>
<accession>A0A239SP54</accession>
<reference evidence="3 4" key="1">
    <citation type="submission" date="2017-06" db="EMBL/GenBank/DDBJ databases">
        <authorList>
            <consortium name="Pathogen Informatics"/>
        </authorList>
    </citation>
    <scope>NUCLEOTIDE SEQUENCE [LARGE SCALE GENOMIC DNA]</scope>
    <source>
        <strain evidence="3 4">NCTC13788</strain>
    </source>
</reference>
<organism evidence="3 4">
    <name type="scientific">Streptococcus merionis</name>
    <dbReference type="NCBI Taxonomy" id="400065"/>
    <lineage>
        <taxon>Bacteria</taxon>
        <taxon>Bacillati</taxon>
        <taxon>Bacillota</taxon>
        <taxon>Bacilli</taxon>
        <taxon>Lactobacillales</taxon>
        <taxon>Streptococcaceae</taxon>
        <taxon>Streptococcus</taxon>
    </lineage>
</organism>
<proteinExistence type="predicted"/>
<dbReference type="SMART" id="SM00855">
    <property type="entry name" value="PGAM"/>
    <property type="match status" value="1"/>
</dbReference>
<dbReference type="GO" id="GO:0016853">
    <property type="term" value="F:isomerase activity"/>
    <property type="evidence" value="ECO:0007669"/>
    <property type="project" value="UniProtKB-KW"/>
</dbReference>
<name>A0A239SP54_9STRE</name>
<dbReference type="EMBL" id="LT906439">
    <property type="protein sequence ID" value="SNU87180.1"/>
    <property type="molecule type" value="Genomic_DNA"/>
</dbReference>
<dbReference type="STRING" id="1123308.GCA_000380085_00955"/>
<dbReference type="RefSeq" id="WP_018373530.1">
    <property type="nucleotide sequence ID" value="NZ_LT906439.1"/>
</dbReference>
<dbReference type="InterPro" id="IPR029033">
    <property type="entry name" value="His_PPase_superfam"/>
</dbReference>
<dbReference type="eggNOG" id="COG0406">
    <property type="taxonomic scope" value="Bacteria"/>
</dbReference>
<dbReference type="EC" id="5.4.2.-" evidence="3"/>
<feature type="binding site" evidence="2">
    <location>
        <position position="59"/>
    </location>
    <ligand>
        <name>substrate</name>
    </ligand>
</feature>
<sequence length="223" mass="25113">MTLLYFVRHGRTEWNLEGRFQGSQADSPLLPSTLEDLQNLSEHLSSVPFDHIFSSDLPRAAKTAEAILEKQAQSTELTLTPELREWQLGKLEGTKVSLMQSLYPKQHHAFRHNLAKFNPRLFEAESVFMATQRMGDFIKAQKELNANHLLFVSHGAISTASIRSLLGYNTAELRKAGGLSNSSVTILETEDFENFKLLLWNDTSFLPSNQDSIISSSSYKSSH</sequence>
<dbReference type="SUPFAM" id="SSF53254">
    <property type="entry name" value="Phosphoglycerate mutase-like"/>
    <property type="match status" value="1"/>
</dbReference>
<dbReference type="Proteomes" id="UP000215185">
    <property type="component" value="Chromosome 1"/>
</dbReference>
<dbReference type="GO" id="GO:0005737">
    <property type="term" value="C:cytoplasm"/>
    <property type="evidence" value="ECO:0007669"/>
    <property type="project" value="TreeGrafter"/>
</dbReference>
<dbReference type="OrthoDB" id="9782128at2"/>
<dbReference type="PANTHER" id="PTHR48100">
    <property type="entry name" value="BROAD-SPECIFICITY PHOSPHATASE YOR283W-RELATED"/>
    <property type="match status" value="1"/>
</dbReference>
<keyword evidence="3" id="KW-0378">Hydrolase</keyword>
<dbReference type="InterPro" id="IPR013078">
    <property type="entry name" value="His_Pase_superF_clade-1"/>
</dbReference>
<feature type="binding site" evidence="2">
    <location>
        <begin position="8"/>
        <end position="15"/>
    </location>
    <ligand>
        <name>substrate</name>
    </ligand>
</feature>
<keyword evidence="4" id="KW-1185">Reference proteome</keyword>
<gene>
    <name evidence="3" type="primary">gpm</name>
    <name evidence="3" type="ORF">SAMEA4412692_00544</name>
</gene>
<feature type="active site" description="Proton donor/acceptor" evidence="1">
    <location>
        <position position="85"/>
    </location>
</feature>
<dbReference type="Gene3D" id="3.40.50.1240">
    <property type="entry name" value="Phosphoglycerate mutase-like"/>
    <property type="match status" value="1"/>
</dbReference>
<feature type="active site" description="Tele-phosphohistidine intermediate" evidence="1">
    <location>
        <position position="9"/>
    </location>
</feature>
<evidence type="ECO:0000256" key="1">
    <source>
        <dbReference type="PIRSR" id="PIRSR613078-1"/>
    </source>
</evidence>
<dbReference type="CDD" id="cd07067">
    <property type="entry name" value="HP_PGM_like"/>
    <property type="match status" value="1"/>
</dbReference>
<evidence type="ECO:0000313" key="4">
    <source>
        <dbReference type="Proteomes" id="UP000215185"/>
    </source>
</evidence>
<dbReference type="KEGG" id="smen:SAMEA4412692_0544"/>
<dbReference type="EC" id="3.1.3.73" evidence="3"/>
<keyword evidence="3" id="KW-0413">Isomerase</keyword>
<dbReference type="PANTHER" id="PTHR48100:SF1">
    <property type="entry name" value="HISTIDINE PHOSPHATASE FAMILY PROTEIN-RELATED"/>
    <property type="match status" value="1"/>
</dbReference>
<evidence type="ECO:0000256" key="2">
    <source>
        <dbReference type="PIRSR" id="PIRSR613078-2"/>
    </source>
</evidence>
<dbReference type="Pfam" id="PF00300">
    <property type="entry name" value="His_Phos_1"/>
    <property type="match status" value="1"/>
</dbReference>
<dbReference type="InterPro" id="IPR050275">
    <property type="entry name" value="PGM_Phosphatase"/>
</dbReference>
<protein>
    <submittedName>
        <fullName evidence="3">Phosphoglycerate mutase</fullName>
        <ecNumber evidence="3">3.1.3.73</ecNumber>
        <ecNumber evidence="3">5.4.2.-</ecNumber>
    </submittedName>
</protein>
<dbReference type="AlphaFoldDB" id="A0A239SP54"/>
<dbReference type="GO" id="GO:0043755">
    <property type="term" value="F:alpha-ribazole phosphatase activity"/>
    <property type="evidence" value="ECO:0007669"/>
    <property type="project" value="UniProtKB-EC"/>
</dbReference>